<evidence type="ECO:0000313" key="1">
    <source>
        <dbReference type="EMBL" id="GBM89591.1"/>
    </source>
</evidence>
<sequence length="111" mass="13062">MTGDSKPRCSSNHFKKLFHQKHDKVRTLICENDFRETCSCKNLHEPVKGGFGSNISYGNNFCSTCTYANRTNNEFVSYLGWRFKWPHANYTPDFKWILRSGDRLYWNPLSL</sequence>
<organism evidence="1 2">
    <name type="scientific">Araneus ventricosus</name>
    <name type="common">Orbweaver spider</name>
    <name type="synonym">Epeira ventricosa</name>
    <dbReference type="NCBI Taxonomy" id="182803"/>
    <lineage>
        <taxon>Eukaryota</taxon>
        <taxon>Metazoa</taxon>
        <taxon>Ecdysozoa</taxon>
        <taxon>Arthropoda</taxon>
        <taxon>Chelicerata</taxon>
        <taxon>Arachnida</taxon>
        <taxon>Araneae</taxon>
        <taxon>Araneomorphae</taxon>
        <taxon>Entelegynae</taxon>
        <taxon>Araneoidea</taxon>
        <taxon>Araneidae</taxon>
        <taxon>Araneus</taxon>
    </lineage>
</organism>
<comment type="caution">
    <text evidence="1">The sequence shown here is derived from an EMBL/GenBank/DDBJ whole genome shotgun (WGS) entry which is preliminary data.</text>
</comment>
<keyword evidence="2" id="KW-1185">Reference proteome</keyword>
<evidence type="ECO:0000313" key="2">
    <source>
        <dbReference type="Proteomes" id="UP000499080"/>
    </source>
</evidence>
<accession>A0A4Y2JH10</accession>
<proteinExistence type="predicted"/>
<dbReference type="Proteomes" id="UP000499080">
    <property type="component" value="Unassembled WGS sequence"/>
</dbReference>
<protein>
    <submittedName>
        <fullName evidence="1">Uncharacterized protein</fullName>
    </submittedName>
</protein>
<dbReference type="AlphaFoldDB" id="A0A4Y2JH10"/>
<gene>
    <name evidence="1" type="ORF">AVEN_268439_1</name>
</gene>
<reference evidence="1 2" key="1">
    <citation type="journal article" date="2019" name="Sci. Rep.">
        <title>Orb-weaving spider Araneus ventricosus genome elucidates the spidroin gene catalogue.</title>
        <authorList>
            <person name="Kono N."/>
            <person name="Nakamura H."/>
            <person name="Ohtoshi R."/>
            <person name="Moran D.A.P."/>
            <person name="Shinohara A."/>
            <person name="Yoshida Y."/>
            <person name="Fujiwara M."/>
            <person name="Mori M."/>
            <person name="Tomita M."/>
            <person name="Arakawa K."/>
        </authorList>
    </citation>
    <scope>NUCLEOTIDE SEQUENCE [LARGE SCALE GENOMIC DNA]</scope>
</reference>
<dbReference type="EMBL" id="BGPR01003551">
    <property type="protein sequence ID" value="GBM89591.1"/>
    <property type="molecule type" value="Genomic_DNA"/>
</dbReference>
<name>A0A4Y2JH10_ARAVE</name>